<organism evidence="1 2">
    <name type="scientific">Akanthomyces muscarius</name>
    <name type="common">Entomopathogenic fungus</name>
    <name type="synonym">Lecanicillium muscarium</name>
    <dbReference type="NCBI Taxonomy" id="2231603"/>
    <lineage>
        <taxon>Eukaryota</taxon>
        <taxon>Fungi</taxon>
        <taxon>Dikarya</taxon>
        <taxon>Ascomycota</taxon>
        <taxon>Pezizomycotina</taxon>
        <taxon>Sordariomycetes</taxon>
        <taxon>Hypocreomycetidae</taxon>
        <taxon>Hypocreales</taxon>
        <taxon>Cordycipitaceae</taxon>
        <taxon>Akanthomyces</taxon>
    </lineage>
</organism>
<name>A0A9W8QED5_AKAMU</name>
<proteinExistence type="predicted"/>
<accession>A0A9W8QED5</accession>
<comment type="caution">
    <text evidence="1">The sequence shown here is derived from an EMBL/GenBank/DDBJ whole genome shotgun (WGS) entry which is preliminary data.</text>
</comment>
<evidence type="ECO:0000313" key="1">
    <source>
        <dbReference type="EMBL" id="KAJ4152749.1"/>
    </source>
</evidence>
<dbReference type="Gene3D" id="1.50.10.20">
    <property type="match status" value="1"/>
</dbReference>
<dbReference type="KEGG" id="amus:LMH87_009270"/>
<reference evidence="1" key="1">
    <citation type="journal article" date="2023" name="Access Microbiol">
        <title>De-novo genome assembly for Akanthomyces muscarius, a biocontrol agent of insect agricultural pests.</title>
        <authorList>
            <person name="Erdos Z."/>
            <person name="Studholme D.J."/>
            <person name="Raymond B."/>
            <person name="Sharma M."/>
        </authorList>
    </citation>
    <scope>NUCLEOTIDE SEQUENCE</scope>
    <source>
        <strain evidence="1">Ve6</strain>
    </source>
</reference>
<dbReference type="InterPro" id="IPR008930">
    <property type="entry name" value="Terpenoid_cyclase/PrenylTrfase"/>
</dbReference>
<dbReference type="AlphaFoldDB" id="A0A9W8QED5"/>
<dbReference type="SUPFAM" id="SSF48239">
    <property type="entry name" value="Terpenoid cyclases/Protein prenyltransferases"/>
    <property type="match status" value="1"/>
</dbReference>
<dbReference type="Proteomes" id="UP001144673">
    <property type="component" value="Chromosome 5"/>
</dbReference>
<protein>
    <submittedName>
        <fullName evidence="1">Uncharacterized protein</fullName>
    </submittedName>
</protein>
<sequence>MSKELSLGYCEHHSHCRTISNMPPVQPSVMQWLLSSDPSIAWQAMRDLIDEPQNDWQNEREKIETKGWGRELFSLQDKDGQWAGGAFAPKDATAAEFKENRQPFTATAFVLTELRDMGLKPNSALMNRTVELTRLSCNWEHDKERFWDGEVEECINGRLVADGSYFGVDMTHVVERLLETQLEDGGWNCERENGSVRSSFDSTISVLEGLLEYEKFKGGCKTSKKARKRGEEYLLKRKLFRRLATGEVVKEQYLLFRFPPQADYDVPRAMDHFRAAAKFDQSGADSRMKEAAEHISPRQNAQGQWILDREDGGRRWLDVNDGVGRPSKWIRLRALRVLRWRDDATATAT</sequence>
<keyword evidence="2" id="KW-1185">Reference proteome</keyword>
<gene>
    <name evidence="1" type="ORF">LMH87_009270</name>
</gene>
<evidence type="ECO:0000313" key="2">
    <source>
        <dbReference type="Proteomes" id="UP001144673"/>
    </source>
</evidence>
<dbReference type="GeneID" id="80896429"/>
<dbReference type="EMBL" id="JAJHUN010000008">
    <property type="protein sequence ID" value="KAJ4152749.1"/>
    <property type="molecule type" value="Genomic_DNA"/>
</dbReference>
<dbReference type="RefSeq" id="XP_056053407.1">
    <property type="nucleotide sequence ID" value="XM_056196238.1"/>
</dbReference>